<dbReference type="PIRSF" id="PIRSF035875">
    <property type="entry name" value="RNase_BN"/>
    <property type="match status" value="1"/>
</dbReference>
<evidence type="ECO:0000256" key="2">
    <source>
        <dbReference type="ARBA" id="ARBA00022475"/>
    </source>
</evidence>
<feature type="transmembrane region" description="Helical" evidence="6">
    <location>
        <begin position="175"/>
        <end position="195"/>
    </location>
</feature>
<evidence type="ECO:0000256" key="1">
    <source>
        <dbReference type="ARBA" id="ARBA00004651"/>
    </source>
</evidence>
<dbReference type="KEGG" id="abas:ACPOL_2552"/>
<gene>
    <name evidence="7" type="ORF">ACPOL_2552</name>
</gene>
<keyword evidence="4 6" id="KW-1133">Transmembrane helix</keyword>
<evidence type="ECO:0000313" key="8">
    <source>
        <dbReference type="Proteomes" id="UP000253606"/>
    </source>
</evidence>
<organism evidence="7 8">
    <name type="scientific">Acidisarcina polymorpha</name>
    <dbReference type="NCBI Taxonomy" id="2211140"/>
    <lineage>
        <taxon>Bacteria</taxon>
        <taxon>Pseudomonadati</taxon>
        <taxon>Acidobacteriota</taxon>
        <taxon>Terriglobia</taxon>
        <taxon>Terriglobales</taxon>
        <taxon>Acidobacteriaceae</taxon>
        <taxon>Acidisarcina</taxon>
    </lineage>
</organism>
<evidence type="ECO:0000313" key="7">
    <source>
        <dbReference type="EMBL" id="AXC11872.1"/>
    </source>
</evidence>
<feature type="transmembrane region" description="Helical" evidence="6">
    <location>
        <begin position="22"/>
        <end position="43"/>
    </location>
</feature>
<feature type="transmembrane region" description="Helical" evidence="6">
    <location>
        <begin position="55"/>
        <end position="75"/>
    </location>
</feature>
<keyword evidence="2" id="KW-1003">Cell membrane</keyword>
<dbReference type="NCBIfam" id="TIGR00765">
    <property type="entry name" value="yihY_not_rbn"/>
    <property type="match status" value="1"/>
</dbReference>
<dbReference type="GO" id="GO:0005886">
    <property type="term" value="C:plasma membrane"/>
    <property type="evidence" value="ECO:0007669"/>
    <property type="project" value="UniProtKB-SubCell"/>
</dbReference>
<comment type="subcellular location">
    <subcellularLocation>
        <location evidence="1">Cell membrane</location>
        <topology evidence="1">Multi-pass membrane protein</topology>
    </subcellularLocation>
</comment>
<keyword evidence="8" id="KW-1185">Reference proteome</keyword>
<feature type="transmembrane region" description="Helical" evidence="6">
    <location>
        <begin position="207"/>
        <end position="229"/>
    </location>
</feature>
<dbReference type="PANTHER" id="PTHR30213:SF0">
    <property type="entry name" value="UPF0761 MEMBRANE PROTEIN YIHY"/>
    <property type="match status" value="1"/>
</dbReference>
<dbReference type="EMBL" id="CP030840">
    <property type="protein sequence ID" value="AXC11872.1"/>
    <property type="molecule type" value="Genomic_DNA"/>
</dbReference>
<name>A0A2Z5FYI1_9BACT</name>
<keyword evidence="5 6" id="KW-0472">Membrane</keyword>
<sequence length="302" mass="32676">MIADHTWKSLLSDNLFGRAAELGFYFLFALFPTLFSASSILGLAAHSAAHIYDKLLHYLSIVIPTAAMGTVLNTYNETAAAATSGKVTFGLIAAIWSASVGISAIQDTLNTVYKIRESRSFFKARICAIALTIVLTILVSLILTSLLGADFFAALAHRRLSHPVLAALAAAVVRLAGWSFATALLVLSFAVIYYWAPDVKTRRWHWLTPGGAVGIATWLLASFTLRIYLHFYNNYSLTYGSLGAVIILLTWFYISGLALLLGAELNSEIEAAAAKNHLLQSLEEGSCEPPATPFPVEDRASS</sequence>
<dbReference type="PANTHER" id="PTHR30213">
    <property type="entry name" value="INNER MEMBRANE PROTEIN YHJD"/>
    <property type="match status" value="1"/>
</dbReference>
<proteinExistence type="predicted"/>
<dbReference type="AlphaFoldDB" id="A0A2Z5FYI1"/>
<evidence type="ECO:0000256" key="3">
    <source>
        <dbReference type="ARBA" id="ARBA00022692"/>
    </source>
</evidence>
<reference evidence="7 8" key="1">
    <citation type="journal article" date="2018" name="Front. Microbiol.">
        <title>Hydrolytic Capabilities as a Key to Environmental Success: Chitinolytic and Cellulolytic Acidobacteria From Acidic Sub-arctic Soils and Boreal Peatlands.</title>
        <authorList>
            <person name="Belova S.E."/>
            <person name="Ravin N.V."/>
            <person name="Pankratov T.A."/>
            <person name="Rakitin A.L."/>
            <person name="Ivanova A.A."/>
            <person name="Beletsky A.V."/>
            <person name="Mardanov A.V."/>
            <person name="Sinninghe Damste J.S."/>
            <person name="Dedysh S.N."/>
        </authorList>
    </citation>
    <scope>NUCLEOTIDE SEQUENCE [LARGE SCALE GENOMIC DNA]</scope>
    <source>
        <strain evidence="7 8">SBC82</strain>
    </source>
</reference>
<evidence type="ECO:0000256" key="4">
    <source>
        <dbReference type="ARBA" id="ARBA00022989"/>
    </source>
</evidence>
<evidence type="ECO:0000256" key="6">
    <source>
        <dbReference type="SAM" id="Phobius"/>
    </source>
</evidence>
<accession>A0A2Z5FYI1</accession>
<feature type="transmembrane region" description="Helical" evidence="6">
    <location>
        <begin position="241"/>
        <end position="261"/>
    </location>
</feature>
<feature type="transmembrane region" description="Helical" evidence="6">
    <location>
        <begin position="126"/>
        <end position="155"/>
    </location>
</feature>
<dbReference type="InterPro" id="IPR017039">
    <property type="entry name" value="Virul_fac_BrkB"/>
</dbReference>
<dbReference type="Pfam" id="PF03631">
    <property type="entry name" value="Virul_fac_BrkB"/>
    <property type="match status" value="1"/>
</dbReference>
<keyword evidence="3 6" id="KW-0812">Transmembrane</keyword>
<protein>
    <submittedName>
        <fullName evidence="7">Ribonuclease BN</fullName>
    </submittedName>
</protein>
<dbReference type="Proteomes" id="UP000253606">
    <property type="component" value="Chromosome"/>
</dbReference>
<feature type="transmembrane region" description="Helical" evidence="6">
    <location>
        <begin position="87"/>
        <end position="105"/>
    </location>
</feature>
<evidence type="ECO:0000256" key="5">
    <source>
        <dbReference type="ARBA" id="ARBA00023136"/>
    </source>
</evidence>